<sequence length="226" mass="24877">MDERAVISSSFSVLGVVDCGFVAAVHIHCGTCNARADDPRPTTHDRQERMNDTGTGGTGSYGIEYGKFRGPHCNVARQGTLAALPPTERDGQEREPLESASWIWGPISQAGWQPRDTIGDWRWRQLQTLDRRLDVLVTSKNAEMSGEPILTSEIRRPTEFSNLLLHGMPALSRFDSGHGLPGDDGSIVGERSVPFCLPPVVERFGVASCRETAESRRRSEEMRLGS</sequence>
<feature type="region of interest" description="Disordered" evidence="1">
    <location>
        <begin position="33"/>
        <end position="58"/>
    </location>
</feature>
<comment type="caution">
    <text evidence="2">The sequence shown here is derived from an EMBL/GenBank/DDBJ whole genome shotgun (WGS) entry which is preliminary data.</text>
</comment>
<gene>
    <name evidence="2" type="ORF">B0H64DRAFT_67022</name>
</gene>
<feature type="compositionally biased region" description="Basic and acidic residues" evidence="1">
    <location>
        <begin position="35"/>
        <end position="51"/>
    </location>
</feature>
<reference evidence="2" key="2">
    <citation type="submission" date="2023-06" db="EMBL/GenBank/DDBJ databases">
        <authorList>
            <consortium name="Lawrence Berkeley National Laboratory"/>
            <person name="Haridas S."/>
            <person name="Hensen N."/>
            <person name="Bonometti L."/>
            <person name="Westerberg I."/>
            <person name="Brannstrom I.O."/>
            <person name="Guillou S."/>
            <person name="Cros-Aarteil S."/>
            <person name="Calhoun S."/>
            <person name="Kuo A."/>
            <person name="Mondo S."/>
            <person name="Pangilinan J."/>
            <person name="Riley R."/>
            <person name="Labutti K."/>
            <person name="Andreopoulos B."/>
            <person name="Lipzen A."/>
            <person name="Chen C."/>
            <person name="Yanf M."/>
            <person name="Daum C."/>
            <person name="Ng V."/>
            <person name="Clum A."/>
            <person name="Steindorff A."/>
            <person name="Ohm R."/>
            <person name="Martin F."/>
            <person name="Silar P."/>
            <person name="Natvig D."/>
            <person name="Lalanne C."/>
            <person name="Gautier V."/>
            <person name="Ament-Velasquez S.L."/>
            <person name="Kruys A."/>
            <person name="Hutchinson M.I."/>
            <person name="Powell A.J."/>
            <person name="Barry K."/>
            <person name="Miller A.N."/>
            <person name="Grigoriev I.V."/>
            <person name="Debuchy R."/>
            <person name="Gladieux P."/>
            <person name="Thoren M.H."/>
            <person name="Johannesson H."/>
        </authorList>
    </citation>
    <scope>NUCLEOTIDE SEQUENCE</scope>
    <source>
        <strain evidence="2">CBS 168.71</strain>
    </source>
</reference>
<proteinExistence type="predicted"/>
<dbReference type="AlphaFoldDB" id="A0AAE0HM34"/>
<reference evidence="2" key="1">
    <citation type="journal article" date="2023" name="Mol. Phylogenet. Evol.">
        <title>Genome-scale phylogeny and comparative genomics of the fungal order Sordariales.</title>
        <authorList>
            <person name="Hensen N."/>
            <person name="Bonometti L."/>
            <person name="Westerberg I."/>
            <person name="Brannstrom I.O."/>
            <person name="Guillou S."/>
            <person name="Cros-Aarteil S."/>
            <person name="Calhoun S."/>
            <person name="Haridas S."/>
            <person name="Kuo A."/>
            <person name="Mondo S."/>
            <person name="Pangilinan J."/>
            <person name="Riley R."/>
            <person name="LaButti K."/>
            <person name="Andreopoulos B."/>
            <person name="Lipzen A."/>
            <person name="Chen C."/>
            <person name="Yan M."/>
            <person name="Daum C."/>
            <person name="Ng V."/>
            <person name="Clum A."/>
            <person name="Steindorff A."/>
            <person name="Ohm R.A."/>
            <person name="Martin F."/>
            <person name="Silar P."/>
            <person name="Natvig D.O."/>
            <person name="Lalanne C."/>
            <person name="Gautier V."/>
            <person name="Ament-Velasquez S.L."/>
            <person name="Kruys A."/>
            <person name="Hutchinson M.I."/>
            <person name="Powell A.J."/>
            <person name="Barry K."/>
            <person name="Miller A.N."/>
            <person name="Grigoriev I.V."/>
            <person name="Debuchy R."/>
            <person name="Gladieux P."/>
            <person name="Hiltunen Thoren M."/>
            <person name="Johannesson H."/>
        </authorList>
    </citation>
    <scope>NUCLEOTIDE SEQUENCE</scope>
    <source>
        <strain evidence="2">CBS 168.71</strain>
    </source>
</reference>
<dbReference type="Proteomes" id="UP001278766">
    <property type="component" value="Unassembled WGS sequence"/>
</dbReference>
<protein>
    <submittedName>
        <fullName evidence="2">Uncharacterized protein</fullName>
    </submittedName>
</protein>
<dbReference type="EMBL" id="JAUEPN010000002">
    <property type="protein sequence ID" value="KAK3298161.1"/>
    <property type="molecule type" value="Genomic_DNA"/>
</dbReference>
<organism evidence="2 3">
    <name type="scientific">Chaetomium fimeti</name>
    <dbReference type="NCBI Taxonomy" id="1854472"/>
    <lineage>
        <taxon>Eukaryota</taxon>
        <taxon>Fungi</taxon>
        <taxon>Dikarya</taxon>
        <taxon>Ascomycota</taxon>
        <taxon>Pezizomycotina</taxon>
        <taxon>Sordariomycetes</taxon>
        <taxon>Sordariomycetidae</taxon>
        <taxon>Sordariales</taxon>
        <taxon>Chaetomiaceae</taxon>
        <taxon>Chaetomium</taxon>
    </lineage>
</organism>
<dbReference type="GeneID" id="87845543"/>
<name>A0AAE0HM34_9PEZI</name>
<evidence type="ECO:0000313" key="3">
    <source>
        <dbReference type="Proteomes" id="UP001278766"/>
    </source>
</evidence>
<accession>A0AAE0HM34</accession>
<keyword evidence="3" id="KW-1185">Reference proteome</keyword>
<evidence type="ECO:0000313" key="2">
    <source>
        <dbReference type="EMBL" id="KAK3298161.1"/>
    </source>
</evidence>
<evidence type="ECO:0000256" key="1">
    <source>
        <dbReference type="SAM" id="MobiDB-lite"/>
    </source>
</evidence>
<dbReference type="RefSeq" id="XP_062661675.1">
    <property type="nucleotide sequence ID" value="XM_062808595.1"/>
</dbReference>